<keyword evidence="2" id="KW-1185">Reference proteome</keyword>
<protein>
    <submittedName>
        <fullName evidence="1">5-oxoprolinase subunit PxpA</fullName>
        <ecNumber evidence="1">3.5.2.9</ecNumber>
    </submittedName>
</protein>
<proteinExistence type="predicted"/>
<accession>A0ACC7LJQ0</accession>
<gene>
    <name evidence="1" type="primary">pxpA</name>
    <name evidence="1" type="ORF">ACEZ3G_11060</name>
</gene>
<dbReference type="Proteomes" id="UP001595191">
    <property type="component" value="Unassembled WGS sequence"/>
</dbReference>
<evidence type="ECO:0000313" key="1">
    <source>
        <dbReference type="EMBL" id="MFH6604018.1"/>
    </source>
</evidence>
<dbReference type="EMBL" id="JBHFPV010000002">
    <property type="protein sequence ID" value="MFH6604018.1"/>
    <property type="molecule type" value="Genomic_DNA"/>
</dbReference>
<organism evidence="1 2">
    <name type="scientific">Meishania litoralis</name>
    <dbReference type="NCBI Taxonomy" id="3434685"/>
    <lineage>
        <taxon>Bacteria</taxon>
        <taxon>Pseudomonadati</taxon>
        <taxon>Bacteroidota</taxon>
        <taxon>Flavobacteriia</taxon>
        <taxon>Flavobacteriales</taxon>
        <taxon>Flavobacteriaceae</taxon>
        <taxon>Meishania</taxon>
    </lineage>
</organism>
<reference evidence="1" key="1">
    <citation type="submission" date="2024-09" db="EMBL/GenBank/DDBJ databases">
        <authorList>
            <person name="Liu J."/>
        </authorList>
    </citation>
    <scope>NUCLEOTIDE SEQUENCE</scope>
    <source>
        <strain evidence="1">NBU2967</strain>
    </source>
</reference>
<name>A0ACC7LJQ0_9FLAO</name>
<dbReference type="EC" id="3.5.2.9" evidence="1"/>
<evidence type="ECO:0000313" key="2">
    <source>
        <dbReference type="Proteomes" id="UP001595191"/>
    </source>
</evidence>
<sequence length="247" mass="27541">MNEFYIDINCDVGEGVGNEALLLPLISSCNIACGGHAGNQESMFKIARMAHENGVKVGAHPSYPDRINFGRVSLDISEKELIASIRGQLASFARVLKNEKIELHHIKPHGALYNDVAKNKGLAQVLLSAIEEFKKLAILYVPYKSVIEQEAHEKGFKLKREAFADRSYNDDLSLVPRKLPGSVIHEPEKVLQHLLDMVRSNKVTTLKGEKIEILADTYCIHGDTPFALEILDYLTQELPKAGIRIKK</sequence>
<keyword evidence="1" id="KW-0378">Hydrolase</keyword>
<comment type="caution">
    <text evidence="1">The sequence shown here is derived from an EMBL/GenBank/DDBJ whole genome shotgun (WGS) entry which is preliminary data.</text>
</comment>